<name>A0A941E9Q4_9ACTN</name>
<gene>
    <name evidence="3" type="ORF">KDK95_07770</name>
</gene>
<evidence type="ECO:0000256" key="2">
    <source>
        <dbReference type="SAM" id="Phobius"/>
    </source>
</evidence>
<dbReference type="AlphaFoldDB" id="A0A941E9Q4"/>
<feature type="compositionally biased region" description="Basic and acidic residues" evidence="1">
    <location>
        <begin position="354"/>
        <end position="374"/>
    </location>
</feature>
<feature type="region of interest" description="Disordered" evidence="1">
    <location>
        <begin position="46"/>
        <end position="116"/>
    </location>
</feature>
<feature type="region of interest" description="Disordered" evidence="1">
    <location>
        <begin position="347"/>
        <end position="374"/>
    </location>
</feature>
<evidence type="ECO:0000256" key="1">
    <source>
        <dbReference type="SAM" id="MobiDB-lite"/>
    </source>
</evidence>
<feature type="region of interest" description="Disordered" evidence="1">
    <location>
        <begin position="143"/>
        <end position="200"/>
    </location>
</feature>
<keyword evidence="2" id="KW-0472">Membrane</keyword>
<keyword evidence="4" id="KW-1185">Reference proteome</keyword>
<proteinExistence type="predicted"/>
<reference evidence="3" key="1">
    <citation type="submission" date="2021-04" db="EMBL/GenBank/DDBJ databases">
        <title>Genome based classification of Actinospica acidithermotolerans sp. nov., an actinobacterium isolated from an Indonesian hot spring.</title>
        <authorList>
            <person name="Kusuma A.B."/>
            <person name="Putra K.E."/>
            <person name="Nafisah S."/>
            <person name="Loh J."/>
            <person name="Nouioui I."/>
            <person name="Goodfellow M."/>
        </authorList>
    </citation>
    <scope>NUCLEOTIDE SEQUENCE</scope>
    <source>
        <strain evidence="3">MGRD01-02</strain>
    </source>
</reference>
<dbReference type="Proteomes" id="UP000676325">
    <property type="component" value="Unassembled WGS sequence"/>
</dbReference>
<feature type="compositionally biased region" description="Polar residues" evidence="1">
    <location>
        <begin position="70"/>
        <end position="84"/>
    </location>
</feature>
<protein>
    <submittedName>
        <fullName evidence="3">Uncharacterized protein</fullName>
    </submittedName>
</protein>
<evidence type="ECO:0000313" key="3">
    <source>
        <dbReference type="EMBL" id="MBR7826195.1"/>
    </source>
</evidence>
<sequence length="374" mass="38749">MVRRQASDRAPLPDFPLWHGIPRMVPPQFGPPKLPLVAPAPPAATLTRAPASSASPALPGPPTAMVSGATYGTSRLTPASSSSVGWHHPATPYSDADYRPPPRYTRPVASRPKPAQGAPLGRIALLVAVGILTAAATYTVLNRTSYSNPSPTPAPTTPRSGLHSPTPTRHSHSPTPSPSATVSPSPTVTPLETGAGGTFPDAVSAIESTSMIHYVGQQAGPESEASSWDVYVTAAGSLIGTETVAGEQYNVMVVDGDVYFQNPDHPIGWSYDSSLEEALPSGLDTPSALAAELRALLPGIQEQSATFDGSSAIAVQTRTGVLFFSTNSPDSLIGIDSVNAAGGSVETAIEPTTPDERRQQERILDADAREVGAG</sequence>
<keyword evidence="2" id="KW-0812">Transmembrane</keyword>
<dbReference type="RefSeq" id="WP_212517347.1">
    <property type="nucleotide sequence ID" value="NZ_JAGSOH010000014.1"/>
</dbReference>
<keyword evidence="2" id="KW-1133">Transmembrane helix</keyword>
<comment type="caution">
    <text evidence="3">The sequence shown here is derived from an EMBL/GenBank/DDBJ whole genome shotgun (WGS) entry which is preliminary data.</text>
</comment>
<feature type="transmembrane region" description="Helical" evidence="2">
    <location>
        <begin position="120"/>
        <end position="141"/>
    </location>
</feature>
<accession>A0A941E9Q4</accession>
<organism evidence="3 4">
    <name type="scientific">Actinospica acidithermotolerans</name>
    <dbReference type="NCBI Taxonomy" id="2828514"/>
    <lineage>
        <taxon>Bacteria</taxon>
        <taxon>Bacillati</taxon>
        <taxon>Actinomycetota</taxon>
        <taxon>Actinomycetes</taxon>
        <taxon>Catenulisporales</taxon>
        <taxon>Actinospicaceae</taxon>
        <taxon>Actinospica</taxon>
    </lineage>
</organism>
<feature type="compositionally biased region" description="Low complexity" evidence="1">
    <location>
        <begin position="46"/>
        <end position="57"/>
    </location>
</feature>
<evidence type="ECO:0000313" key="4">
    <source>
        <dbReference type="Proteomes" id="UP000676325"/>
    </source>
</evidence>
<feature type="compositionally biased region" description="Low complexity" evidence="1">
    <location>
        <begin position="157"/>
        <end position="168"/>
    </location>
</feature>
<feature type="compositionally biased region" description="Low complexity" evidence="1">
    <location>
        <begin position="178"/>
        <end position="190"/>
    </location>
</feature>
<dbReference type="EMBL" id="JAGSOH010000014">
    <property type="protein sequence ID" value="MBR7826195.1"/>
    <property type="molecule type" value="Genomic_DNA"/>
</dbReference>